<keyword evidence="6" id="KW-0175">Coiled coil</keyword>
<dbReference type="EMBL" id="VOIH02000012">
    <property type="protein sequence ID" value="KAF3431481.1"/>
    <property type="molecule type" value="Genomic_DNA"/>
</dbReference>
<dbReference type="GO" id="GO:0045944">
    <property type="term" value="P:positive regulation of transcription by RNA polymerase II"/>
    <property type="evidence" value="ECO:0007669"/>
    <property type="project" value="InterPro"/>
</dbReference>
<keyword evidence="2" id="KW-0805">Transcription regulation</keyword>
<dbReference type="Gene3D" id="3.40.1810.10">
    <property type="entry name" value="Transcription factor, MADS-box"/>
    <property type="match status" value="1"/>
</dbReference>
<organism evidence="8 9">
    <name type="scientific">Rhamnella rubrinervis</name>
    <dbReference type="NCBI Taxonomy" id="2594499"/>
    <lineage>
        <taxon>Eukaryota</taxon>
        <taxon>Viridiplantae</taxon>
        <taxon>Streptophyta</taxon>
        <taxon>Embryophyta</taxon>
        <taxon>Tracheophyta</taxon>
        <taxon>Spermatophyta</taxon>
        <taxon>Magnoliopsida</taxon>
        <taxon>eudicotyledons</taxon>
        <taxon>Gunneridae</taxon>
        <taxon>Pentapetalae</taxon>
        <taxon>rosids</taxon>
        <taxon>fabids</taxon>
        <taxon>Rosales</taxon>
        <taxon>Rhamnaceae</taxon>
        <taxon>rhamnoid group</taxon>
        <taxon>Rhamneae</taxon>
        <taxon>Rhamnella</taxon>
    </lineage>
</organism>
<dbReference type="InterPro" id="IPR002100">
    <property type="entry name" value="TF_MADSbox"/>
</dbReference>
<dbReference type="Pfam" id="PF00319">
    <property type="entry name" value="SRF-TF"/>
    <property type="match status" value="1"/>
</dbReference>
<dbReference type="Proteomes" id="UP000796880">
    <property type="component" value="Unassembled WGS sequence"/>
</dbReference>
<dbReference type="CDD" id="cd00266">
    <property type="entry name" value="MADS_SRF_like"/>
    <property type="match status" value="1"/>
</dbReference>
<dbReference type="AlphaFoldDB" id="A0A8K0DJA1"/>
<dbReference type="GO" id="GO:0080092">
    <property type="term" value="P:regulation of pollen tube growth"/>
    <property type="evidence" value="ECO:0007669"/>
    <property type="project" value="UniProtKB-ARBA"/>
</dbReference>
<feature type="coiled-coil region" evidence="6">
    <location>
        <begin position="77"/>
        <end position="177"/>
    </location>
</feature>
<keyword evidence="3" id="KW-0238">DNA-binding</keyword>
<dbReference type="GO" id="GO:0000981">
    <property type="term" value="F:DNA-binding transcription factor activity, RNA polymerase II-specific"/>
    <property type="evidence" value="ECO:0007669"/>
    <property type="project" value="InterPro"/>
</dbReference>
<dbReference type="GO" id="GO:0005634">
    <property type="term" value="C:nucleus"/>
    <property type="evidence" value="ECO:0007669"/>
    <property type="project" value="UniProtKB-SubCell"/>
</dbReference>
<dbReference type="FunFam" id="3.40.1810.10:FF:000010">
    <property type="entry name" value="Agamous-like MADS-box protein AGL30"/>
    <property type="match status" value="1"/>
</dbReference>
<evidence type="ECO:0000256" key="1">
    <source>
        <dbReference type="ARBA" id="ARBA00004123"/>
    </source>
</evidence>
<dbReference type="OrthoDB" id="1898716at2759"/>
<dbReference type="PRINTS" id="PR00404">
    <property type="entry name" value="MADSDOMAIN"/>
</dbReference>
<evidence type="ECO:0000256" key="3">
    <source>
        <dbReference type="ARBA" id="ARBA00023125"/>
    </source>
</evidence>
<evidence type="ECO:0000313" key="9">
    <source>
        <dbReference type="Proteomes" id="UP000796880"/>
    </source>
</evidence>
<name>A0A8K0DJA1_9ROSA</name>
<sequence>MGRVKLKIKRLENTNGRQATYAKRKHGIMKKANELSILCDIDIILLMFSPTGKPSLCSGKHGNIEDVITKFSQLTAQERAKRKLESLEALKKTFKKLDHDVNIQEFLGTSSQTIEDLSNQARILQTQLTEIHKRLSYWTNPEKINNIEHLGQMENSIRESLNQIRRQKENLQKQQLMTLDCTSQYQNGMHMPFRLGPEQQLQPLAWMPNSDNQHIVLPEDPSLLSHRDVECSASPSFGSYSGYFGATKSEITNSGQENSLLNELNRTAPMRLQLGGQLGAQYPYLSYNNLNVLNDARFQPPVEMNPQENTVDYHVNANFEVPRPVYETTQQNWPSTSGPCSVAMFDNHLYPQNVLI</sequence>
<evidence type="ECO:0000256" key="5">
    <source>
        <dbReference type="ARBA" id="ARBA00023242"/>
    </source>
</evidence>
<dbReference type="PROSITE" id="PS50066">
    <property type="entry name" value="MADS_BOX_2"/>
    <property type="match status" value="1"/>
</dbReference>
<dbReference type="SMART" id="SM00432">
    <property type="entry name" value="MADS"/>
    <property type="match status" value="1"/>
</dbReference>
<dbReference type="PANTHER" id="PTHR48019">
    <property type="entry name" value="SERUM RESPONSE FACTOR HOMOLOG"/>
    <property type="match status" value="1"/>
</dbReference>
<evidence type="ECO:0000256" key="4">
    <source>
        <dbReference type="ARBA" id="ARBA00023163"/>
    </source>
</evidence>
<comment type="subcellular location">
    <subcellularLocation>
        <location evidence="1">Nucleus</location>
    </subcellularLocation>
</comment>
<dbReference type="InterPro" id="IPR036879">
    <property type="entry name" value="TF_MADSbox_sf"/>
</dbReference>
<reference evidence="8" key="1">
    <citation type="submission" date="2020-03" db="EMBL/GenBank/DDBJ databases">
        <title>A high-quality chromosome-level genome assembly of a woody plant with both climbing and erect habits, Rhamnella rubrinervis.</title>
        <authorList>
            <person name="Lu Z."/>
            <person name="Yang Y."/>
            <person name="Zhu X."/>
            <person name="Sun Y."/>
        </authorList>
    </citation>
    <scope>NUCLEOTIDE SEQUENCE</scope>
    <source>
        <strain evidence="8">BYM</strain>
        <tissue evidence="8">Leaf</tissue>
    </source>
</reference>
<proteinExistence type="predicted"/>
<dbReference type="InterPro" id="IPR033897">
    <property type="entry name" value="SRF-like_MADS-box"/>
</dbReference>
<evidence type="ECO:0000256" key="6">
    <source>
        <dbReference type="SAM" id="Coils"/>
    </source>
</evidence>
<keyword evidence="5" id="KW-0539">Nucleus</keyword>
<dbReference type="SUPFAM" id="SSF55455">
    <property type="entry name" value="SRF-like"/>
    <property type="match status" value="1"/>
</dbReference>
<dbReference type="GO" id="GO:0046983">
    <property type="term" value="F:protein dimerization activity"/>
    <property type="evidence" value="ECO:0007669"/>
    <property type="project" value="InterPro"/>
</dbReference>
<dbReference type="GO" id="GO:0000987">
    <property type="term" value="F:cis-regulatory region sequence-specific DNA binding"/>
    <property type="evidence" value="ECO:0007669"/>
    <property type="project" value="InterPro"/>
</dbReference>
<gene>
    <name evidence="8" type="ORF">FNV43_RR26212</name>
</gene>
<dbReference type="InterPro" id="IPR050142">
    <property type="entry name" value="MADS-box/MEF2_TF"/>
</dbReference>
<keyword evidence="4" id="KW-0804">Transcription</keyword>
<dbReference type="GO" id="GO:0010152">
    <property type="term" value="P:pollen maturation"/>
    <property type="evidence" value="ECO:0007669"/>
    <property type="project" value="UniProtKB-ARBA"/>
</dbReference>
<comment type="caution">
    <text evidence="8">The sequence shown here is derived from an EMBL/GenBank/DDBJ whole genome shotgun (WGS) entry which is preliminary data.</text>
</comment>
<accession>A0A8K0DJA1</accession>
<keyword evidence="9" id="KW-1185">Reference proteome</keyword>
<evidence type="ECO:0000313" key="8">
    <source>
        <dbReference type="EMBL" id="KAF3431481.1"/>
    </source>
</evidence>
<feature type="domain" description="MADS-box" evidence="7">
    <location>
        <begin position="1"/>
        <end position="53"/>
    </location>
</feature>
<protein>
    <recommendedName>
        <fullName evidence="7">MADS-box domain-containing protein</fullName>
    </recommendedName>
</protein>
<evidence type="ECO:0000256" key="2">
    <source>
        <dbReference type="ARBA" id="ARBA00023015"/>
    </source>
</evidence>
<evidence type="ECO:0000259" key="7">
    <source>
        <dbReference type="PROSITE" id="PS50066"/>
    </source>
</evidence>